<dbReference type="EMBL" id="AGUE01000237">
    <property type="protein sequence ID" value="EHK96593.1"/>
    <property type="molecule type" value="Genomic_DNA"/>
</dbReference>
<name>H0EY31_GLAL7</name>
<gene>
    <name evidence="1" type="ORF">M7I_7728</name>
</gene>
<dbReference type="Proteomes" id="UP000005446">
    <property type="component" value="Unassembled WGS sequence"/>
</dbReference>
<protein>
    <submittedName>
        <fullName evidence="1">Uncharacterized protein</fullName>
    </submittedName>
</protein>
<proteinExistence type="predicted"/>
<sequence>MSVAPELDNFQSQAGTVGLLMAWLQKEETEHQYRRDQLSREIRFLVHVSLIKLTELQQLPSTQAFCGPHSAGVTFSLNETTPKFLHPTKGNAMNISAEIPLEPK</sequence>
<keyword evidence="2" id="KW-1185">Reference proteome</keyword>
<dbReference type="AlphaFoldDB" id="H0EY31"/>
<reference evidence="1 2" key="1">
    <citation type="journal article" date="2012" name="Eukaryot. Cell">
        <title>Genome sequence of the fungus Glarea lozoyensis: the first genome sequence of a species from the Helotiaceae family.</title>
        <authorList>
            <person name="Youssar L."/>
            <person name="Gruening B.A."/>
            <person name="Erxleben A."/>
            <person name="Guenther S."/>
            <person name="Huettel W."/>
        </authorList>
    </citation>
    <scope>NUCLEOTIDE SEQUENCE [LARGE SCALE GENOMIC DNA]</scope>
    <source>
        <strain evidence="2">ATCC 74030 / MF5533</strain>
    </source>
</reference>
<comment type="caution">
    <text evidence="1">The sequence shown here is derived from an EMBL/GenBank/DDBJ whole genome shotgun (WGS) entry which is preliminary data.</text>
</comment>
<dbReference type="HOGENOM" id="CLU_2250441_0_0_1"/>
<accession>H0EY31</accession>
<dbReference type="InParanoid" id="H0EY31"/>
<organism evidence="1 2">
    <name type="scientific">Glarea lozoyensis (strain ATCC 74030 / MF5533)</name>
    <dbReference type="NCBI Taxonomy" id="1104152"/>
    <lineage>
        <taxon>Eukaryota</taxon>
        <taxon>Fungi</taxon>
        <taxon>Dikarya</taxon>
        <taxon>Ascomycota</taxon>
        <taxon>Pezizomycotina</taxon>
        <taxon>Leotiomycetes</taxon>
        <taxon>Helotiales</taxon>
        <taxon>Helotiaceae</taxon>
        <taxon>Glarea</taxon>
    </lineage>
</organism>
<evidence type="ECO:0000313" key="2">
    <source>
        <dbReference type="Proteomes" id="UP000005446"/>
    </source>
</evidence>
<evidence type="ECO:0000313" key="1">
    <source>
        <dbReference type="EMBL" id="EHK96593.1"/>
    </source>
</evidence>